<protein>
    <recommendedName>
        <fullName evidence="2">Chemotaxis methyl-accepting receptor HlyB-like 4HB MCP domain-containing protein</fullName>
    </recommendedName>
</protein>
<evidence type="ECO:0000313" key="1">
    <source>
        <dbReference type="EMBL" id="WKN37961.1"/>
    </source>
</evidence>
<dbReference type="EMBL" id="CP120682">
    <property type="protein sequence ID" value="WKN37961.1"/>
    <property type="molecule type" value="Genomic_DNA"/>
</dbReference>
<accession>A0AA49JF09</accession>
<organism evidence="1">
    <name type="scientific">Roseihalotalea indica</name>
    <dbReference type="NCBI Taxonomy" id="2867963"/>
    <lineage>
        <taxon>Bacteria</taxon>
        <taxon>Pseudomonadati</taxon>
        <taxon>Bacteroidota</taxon>
        <taxon>Cytophagia</taxon>
        <taxon>Cytophagales</taxon>
        <taxon>Catalimonadaceae</taxon>
        <taxon>Roseihalotalea</taxon>
    </lineage>
</organism>
<name>A0AA49JF09_9BACT</name>
<evidence type="ECO:0008006" key="2">
    <source>
        <dbReference type="Google" id="ProtNLM"/>
    </source>
</evidence>
<proteinExistence type="predicted"/>
<reference evidence="1" key="1">
    <citation type="journal article" date="2023" name="Comput. Struct. Biotechnol. J.">
        <title>Discovery of a novel marine Bacteroidetes with a rich repertoire of carbohydrate-active enzymes.</title>
        <authorList>
            <person name="Chen B."/>
            <person name="Liu G."/>
            <person name="Chen Q."/>
            <person name="Wang H."/>
            <person name="Liu L."/>
            <person name="Tang K."/>
        </authorList>
    </citation>
    <scope>NUCLEOTIDE SEQUENCE</scope>
    <source>
        <strain evidence="1">TK19036</strain>
    </source>
</reference>
<dbReference type="AlphaFoldDB" id="A0AA49JF09"/>
<reference evidence="1" key="2">
    <citation type="journal article" date="2024" name="Antonie Van Leeuwenhoek">
        <title>Roseihalotalea indica gen. nov., sp. nov., a halophilic Bacteroidetes from mesopelagic Southwest Indian Ocean with higher carbohydrate metabolic potential.</title>
        <authorList>
            <person name="Chen B."/>
            <person name="Zhang M."/>
            <person name="Lin D."/>
            <person name="Ye J."/>
            <person name="Tang K."/>
        </authorList>
    </citation>
    <scope>NUCLEOTIDE SEQUENCE</scope>
    <source>
        <strain evidence="1">TK19036</strain>
    </source>
</reference>
<sequence length="216" mass="24525">MKWTYVIRQKTKAAMALGTIFVLILATNVMDKSHFSELQDSFSAVYEDRLVAEIYIYKLSAQLHTKKKVFDELNDLGVYDRNTNQALNDSIRTLLSKYEETKLTEKEALLFTALKKNITDLLSLEADHTQLALGSKRRERVGEQYRKLAVNLDGLSEIQLLEGKNLTDNSRRIIAASNVTSQLEICILIIAGLIVQALIFTSKSMRPHWSQDSSLN</sequence>
<gene>
    <name evidence="1" type="ORF">K4G66_04470</name>
</gene>